<name>A0ABR5J4I2_9ACTN</name>
<proteinExistence type="predicted"/>
<dbReference type="InterPro" id="IPR011712">
    <property type="entry name" value="Sig_transdc_His_kin_sub3_dim/P"/>
</dbReference>
<reference evidence="11 12" key="1">
    <citation type="submission" date="2015-07" db="EMBL/GenBank/DDBJ databases">
        <authorList>
            <person name="Ju K.-S."/>
            <person name="Doroghazi J.R."/>
            <person name="Metcalf W.W."/>
        </authorList>
    </citation>
    <scope>NUCLEOTIDE SEQUENCE [LARGE SCALE GENOMIC DNA]</scope>
    <source>
        <strain evidence="11 12">NRRL B-3589</strain>
    </source>
</reference>
<keyword evidence="6 11" id="KW-0418">Kinase</keyword>
<dbReference type="SUPFAM" id="SSF55874">
    <property type="entry name" value="ATPase domain of HSP90 chaperone/DNA topoisomerase II/histidine kinase"/>
    <property type="match status" value="1"/>
</dbReference>
<sequence length="206" mass="21594">TESEARTAALMERGRIAREIHDVLGHSLSGIALQLDMADALSQKDRVEEARAAVRRARALAVDSIAETRHAVHALREDTLPLQESLRLMAEGEEVAFEIVGEPVPVSVEIAQTALRVAQEALTNALKYAPGAARAMTLEFTADAVALTVVNGPAGSPAPRPGAEGTGMGLVGMRERAALVGGTLRAGPNIADAAPGGWTVRLEVPR</sequence>
<feature type="non-terminal residue" evidence="11">
    <location>
        <position position="1"/>
    </location>
</feature>
<dbReference type="Gene3D" id="3.30.565.10">
    <property type="entry name" value="Histidine kinase-like ATPase, C-terminal domain"/>
    <property type="match status" value="1"/>
</dbReference>
<keyword evidence="5" id="KW-0547">Nucleotide-binding</keyword>
<accession>A0ABR5J4I2</accession>
<evidence type="ECO:0000256" key="5">
    <source>
        <dbReference type="ARBA" id="ARBA00022741"/>
    </source>
</evidence>
<gene>
    <name evidence="11" type="ORF">ADK38_20705</name>
</gene>
<dbReference type="InterPro" id="IPR036890">
    <property type="entry name" value="HATPase_C_sf"/>
</dbReference>
<dbReference type="GO" id="GO:0016301">
    <property type="term" value="F:kinase activity"/>
    <property type="evidence" value="ECO:0007669"/>
    <property type="project" value="UniProtKB-KW"/>
</dbReference>
<evidence type="ECO:0000259" key="10">
    <source>
        <dbReference type="Pfam" id="PF07730"/>
    </source>
</evidence>
<organism evidence="11 12">
    <name type="scientific">Streptomyces varsoviensis</name>
    <dbReference type="NCBI Taxonomy" id="67373"/>
    <lineage>
        <taxon>Bacteria</taxon>
        <taxon>Bacillati</taxon>
        <taxon>Actinomycetota</taxon>
        <taxon>Actinomycetes</taxon>
        <taxon>Kitasatosporales</taxon>
        <taxon>Streptomycetaceae</taxon>
        <taxon>Streptomyces</taxon>
    </lineage>
</organism>
<evidence type="ECO:0000313" key="12">
    <source>
        <dbReference type="Proteomes" id="UP000037020"/>
    </source>
</evidence>
<dbReference type="EMBL" id="LGUT01001763">
    <property type="protein sequence ID" value="KOG88269.1"/>
    <property type="molecule type" value="Genomic_DNA"/>
</dbReference>
<keyword evidence="8" id="KW-0902">Two-component regulatory system</keyword>
<dbReference type="EC" id="2.7.13.3" evidence="2"/>
<keyword evidence="4" id="KW-0808">Transferase</keyword>
<dbReference type="InterPro" id="IPR003594">
    <property type="entry name" value="HATPase_dom"/>
</dbReference>
<dbReference type="Gene3D" id="1.20.5.1930">
    <property type="match status" value="1"/>
</dbReference>
<evidence type="ECO:0000256" key="2">
    <source>
        <dbReference type="ARBA" id="ARBA00012438"/>
    </source>
</evidence>
<keyword evidence="12" id="KW-1185">Reference proteome</keyword>
<evidence type="ECO:0000256" key="6">
    <source>
        <dbReference type="ARBA" id="ARBA00022777"/>
    </source>
</evidence>
<dbReference type="Pfam" id="PF07730">
    <property type="entry name" value="HisKA_3"/>
    <property type="match status" value="1"/>
</dbReference>
<feature type="domain" description="Histidine kinase/HSP90-like ATPase" evidence="9">
    <location>
        <begin position="114"/>
        <end position="205"/>
    </location>
</feature>
<evidence type="ECO:0000256" key="8">
    <source>
        <dbReference type="ARBA" id="ARBA00023012"/>
    </source>
</evidence>
<evidence type="ECO:0000256" key="1">
    <source>
        <dbReference type="ARBA" id="ARBA00000085"/>
    </source>
</evidence>
<dbReference type="PANTHER" id="PTHR24421:SF10">
    <property type="entry name" value="NITRATE_NITRITE SENSOR PROTEIN NARQ"/>
    <property type="match status" value="1"/>
</dbReference>
<dbReference type="Pfam" id="PF02518">
    <property type="entry name" value="HATPase_c"/>
    <property type="match status" value="1"/>
</dbReference>
<dbReference type="PANTHER" id="PTHR24421">
    <property type="entry name" value="NITRATE/NITRITE SENSOR PROTEIN NARX-RELATED"/>
    <property type="match status" value="1"/>
</dbReference>
<evidence type="ECO:0000256" key="7">
    <source>
        <dbReference type="ARBA" id="ARBA00022840"/>
    </source>
</evidence>
<evidence type="ECO:0000259" key="9">
    <source>
        <dbReference type="Pfam" id="PF02518"/>
    </source>
</evidence>
<dbReference type="InterPro" id="IPR050482">
    <property type="entry name" value="Sensor_HK_TwoCompSys"/>
</dbReference>
<comment type="caution">
    <text evidence="11">The sequence shown here is derived from an EMBL/GenBank/DDBJ whole genome shotgun (WGS) entry which is preliminary data.</text>
</comment>
<keyword evidence="3" id="KW-0597">Phosphoprotein</keyword>
<evidence type="ECO:0000256" key="3">
    <source>
        <dbReference type="ARBA" id="ARBA00022553"/>
    </source>
</evidence>
<protein>
    <recommendedName>
        <fullName evidence="2">histidine kinase</fullName>
        <ecNumber evidence="2">2.7.13.3</ecNumber>
    </recommendedName>
</protein>
<comment type="catalytic activity">
    <reaction evidence="1">
        <text>ATP + protein L-histidine = ADP + protein N-phospho-L-histidine.</text>
        <dbReference type="EC" id="2.7.13.3"/>
    </reaction>
</comment>
<keyword evidence="7" id="KW-0067">ATP-binding</keyword>
<evidence type="ECO:0000256" key="4">
    <source>
        <dbReference type="ARBA" id="ARBA00022679"/>
    </source>
</evidence>
<dbReference type="Proteomes" id="UP000037020">
    <property type="component" value="Unassembled WGS sequence"/>
</dbReference>
<feature type="domain" description="Signal transduction histidine kinase subgroup 3 dimerisation and phosphoacceptor" evidence="10">
    <location>
        <begin position="12"/>
        <end position="80"/>
    </location>
</feature>
<evidence type="ECO:0000313" key="11">
    <source>
        <dbReference type="EMBL" id="KOG88269.1"/>
    </source>
</evidence>
<dbReference type="CDD" id="cd16917">
    <property type="entry name" value="HATPase_UhpB-NarQ-NarX-like"/>
    <property type="match status" value="1"/>
</dbReference>